<evidence type="ECO:0000313" key="3">
    <source>
        <dbReference type="EMBL" id="SUS08079.1"/>
    </source>
</evidence>
<feature type="compositionally biased region" description="Polar residues" evidence="1">
    <location>
        <begin position="1"/>
        <end position="11"/>
    </location>
</feature>
<accession>A0A380TK66</accession>
<proteinExistence type="predicted"/>
<dbReference type="AlphaFoldDB" id="A0A380TK66"/>
<name>A0A380TK66_9ZZZZ</name>
<gene>
    <name evidence="2" type="ORF">DF3PB_1250003</name>
    <name evidence="3" type="ORF">DF3PB_5730003</name>
</gene>
<dbReference type="EMBL" id="UIDG01000527">
    <property type="protein sequence ID" value="SUS08079.1"/>
    <property type="molecule type" value="Genomic_DNA"/>
</dbReference>
<protein>
    <submittedName>
        <fullName evidence="3">Uncharacterized protein</fullName>
    </submittedName>
</protein>
<feature type="region of interest" description="Disordered" evidence="1">
    <location>
        <begin position="1"/>
        <end position="22"/>
    </location>
</feature>
<sequence length="74" mass="8014">MTATSSISPASGGTRPDGMAGYRQMRTVEARAASTRYDEDAHTRQAIDRLGRTLNSGQQPRADVPPGYYLNITV</sequence>
<reference evidence="3" key="1">
    <citation type="submission" date="2018-07" db="EMBL/GenBank/DDBJ databases">
        <authorList>
            <person name="Quirk P.G."/>
            <person name="Krulwich T.A."/>
        </authorList>
    </citation>
    <scope>NUCLEOTIDE SEQUENCE</scope>
</reference>
<evidence type="ECO:0000313" key="2">
    <source>
        <dbReference type="EMBL" id="SUS04244.1"/>
    </source>
</evidence>
<evidence type="ECO:0000256" key="1">
    <source>
        <dbReference type="SAM" id="MobiDB-lite"/>
    </source>
</evidence>
<organism evidence="3">
    <name type="scientific">metagenome</name>
    <dbReference type="NCBI Taxonomy" id="256318"/>
    <lineage>
        <taxon>unclassified sequences</taxon>
        <taxon>metagenomes</taxon>
    </lineage>
</organism>
<dbReference type="EMBL" id="UIDG01000030">
    <property type="protein sequence ID" value="SUS04244.1"/>
    <property type="molecule type" value="Genomic_DNA"/>
</dbReference>